<sequence>VPIWEYKIISLLSVTDQENTLNALGQNRWELINLHAKNGDTVAYLKRESVVTTDGAPRIQEIEIGLPIEAQTSSNIGSHRTLKVPADIDPSIGGWLDTELEIGEEAAGISVSISGEVMTSSGEIVGPEGSEQDAAFNPAIGLELPIGCLVAKVGDEGTIEPVYYSGFLATEDKGRLFLTVNDESYDNNRGDFSITVTVL</sequence>
<accession>A0A382HQA8</accession>
<evidence type="ECO:0000313" key="1">
    <source>
        <dbReference type="EMBL" id="SVB88823.1"/>
    </source>
</evidence>
<feature type="non-terminal residue" evidence="1">
    <location>
        <position position="1"/>
    </location>
</feature>
<reference evidence="1" key="1">
    <citation type="submission" date="2018-05" db="EMBL/GenBank/DDBJ databases">
        <authorList>
            <person name="Lanie J.A."/>
            <person name="Ng W.-L."/>
            <person name="Kazmierczak K.M."/>
            <person name="Andrzejewski T.M."/>
            <person name="Davidsen T.M."/>
            <person name="Wayne K.J."/>
            <person name="Tettelin H."/>
            <person name="Glass J.I."/>
            <person name="Rusch D."/>
            <person name="Podicherti R."/>
            <person name="Tsui H.-C.T."/>
            <person name="Winkler M.E."/>
        </authorList>
    </citation>
    <scope>NUCLEOTIDE SEQUENCE</scope>
</reference>
<dbReference type="EMBL" id="UINC01062320">
    <property type="protein sequence ID" value="SVB88823.1"/>
    <property type="molecule type" value="Genomic_DNA"/>
</dbReference>
<name>A0A382HQA8_9ZZZZ</name>
<dbReference type="Gene3D" id="2.60.120.430">
    <property type="entry name" value="Galactose-binding lectin"/>
    <property type="match status" value="1"/>
</dbReference>
<gene>
    <name evidence="1" type="ORF">METZ01_LOCUS241677</name>
</gene>
<organism evidence="1">
    <name type="scientific">marine metagenome</name>
    <dbReference type="NCBI Taxonomy" id="408172"/>
    <lineage>
        <taxon>unclassified sequences</taxon>
        <taxon>metagenomes</taxon>
        <taxon>ecological metagenomes</taxon>
    </lineage>
</organism>
<proteinExistence type="predicted"/>
<dbReference type="AlphaFoldDB" id="A0A382HQA8"/>
<protein>
    <submittedName>
        <fullName evidence="1">Uncharacterized protein</fullName>
    </submittedName>
</protein>